<dbReference type="SUPFAM" id="SSF57701">
    <property type="entry name" value="Zn2/Cys6 DNA-binding domain"/>
    <property type="match status" value="1"/>
</dbReference>
<evidence type="ECO:0000256" key="6">
    <source>
        <dbReference type="SAM" id="MobiDB-lite"/>
    </source>
</evidence>
<keyword evidence="5" id="KW-0539">Nucleus</keyword>
<dbReference type="GO" id="GO:0000981">
    <property type="term" value="F:DNA-binding transcription factor activity, RNA polymerase II-specific"/>
    <property type="evidence" value="ECO:0007669"/>
    <property type="project" value="InterPro"/>
</dbReference>
<protein>
    <recommendedName>
        <fullName evidence="7">Zn(2)-C6 fungal-type domain-containing protein</fullName>
    </recommendedName>
</protein>
<feature type="region of interest" description="Disordered" evidence="6">
    <location>
        <begin position="1"/>
        <end position="20"/>
    </location>
</feature>
<dbReference type="GO" id="GO:0008270">
    <property type="term" value="F:zinc ion binding"/>
    <property type="evidence" value="ECO:0007669"/>
    <property type="project" value="InterPro"/>
</dbReference>
<evidence type="ECO:0000256" key="4">
    <source>
        <dbReference type="ARBA" id="ARBA00023163"/>
    </source>
</evidence>
<evidence type="ECO:0000313" key="9">
    <source>
        <dbReference type="Proteomes" id="UP000258309"/>
    </source>
</evidence>
<feature type="domain" description="Zn(2)-C6 fungal-type" evidence="7">
    <location>
        <begin position="18"/>
        <end position="48"/>
    </location>
</feature>
<dbReference type="PANTHER" id="PTHR47338:SF10">
    <property type="entry name" value="TRANSCRIPTION FACTOR DOMAIN-CONTAINING PROTEIN-RELATED"/>
    <property type="match status" value="1"/>
</dbReference>
<name>A0A3E2HL30_SCYLI</name>
<dbReference type="Gene3D" id="4.10.240.10">
    <property type="entry name" value="Zn(2)-C6 fungal-type DNA-binding domain"/>
    <property type="match status" value="1"/>
</dbReference>
<accession>A0A3E2HL30</accession>
<comment type="subcellular location">
    <subcellularLocation>
        <location evidence="1">Nucleus</location>
    </subcellularLocation>
</comment>
<dbReference type="InterPro" id="IPR001138">
    <property type="entry name" value="Zn2Cys6_DnaBD"/>
</dbReference>
<reference evidence="8 9" key="1">
    <citation type="submission" date="2018-05" db="EMBL/GenBank/DDBJ databases">
        <title>Draft genome sequence of Scytalidium lignicola DSM 105466, a ubiquitous saprotrophic fungus.</title>
        <authorList>
            <person name="Buettner E."/>
            <person name="Gebauer A.M."/>
            <person name="Hofrichter M."/>
            <person name="Liers C."/>
            <person name="Kellner H."/>
        </authorList>
    </citation>
    <scope>NUCLEOTIDE SEQUENCE [LARGE SCALE GENOMIC DNA]</scope>
    <source>
        <strain evidence="8 9">DSM 105466</strain>
    </source>
</reference>
<dbReference type="STRING" id="5539.A0A3E2HL30"/>
<dbReference type="CDD" id="cd00067">
    <property type="entry name" value="GAL4"/>
    <property type="match status" value="1"/>
</dbReference>
<evidence type="ECO:0000313" key="8">
    <source>
        <dbReference type="EMBL" id="RFU34099.1"/>
    </source>
</evidence>
<proteinExistence type="predicted"/>
<feature type="non-terminal residue" evidence="8">
    <location>
        <position position="1"/>
    </location>
</feature>
<evidence type="ECO:0000256" key="1">
    <source>
        <dbReference type="ARBA" id="ARBA00004123"/>
    </source>
</evidence>
<evidence type="ECO:0000259" key="7">
    <source>
        <dbReference type="PROSITE" id="PS50048"/>
    </source>
</evidence>
<feature type="compositionally biased region" description="Polar residues" evidence="6">
    <location>
        <begin position="686"/>
        <end position="695"/>
    </location>
</feature>
<dbReference type="GO" id="GO:0003677">
    <property type="term" value="F:DNA binding"/>
    <property type="evidence" value="ECO:0007669"/>
    <property type="project" value="InterPro"/>
</dbReference>
<feature type="non-terminal residue" evidence="8">
    <location>
        <position position="771"/>
    </location>
</feature>
<dbReference type="OMA" id="SDISCHA"/>
<sequence>MPEQTHSKRTRDSGSKTSCNNCRKRKVRCTKEQPACLVCVSASQTCSYPALLRKRGPKIGSRQSKPRNRGDHQGSRRNNLSGDAGICAWNKGVHLSEEVIPEHEDVTPSTASLPSSRPKDDILALSYILHPTHEKLSPEGQQELPENATSKVGMESIFDSTCWHLGLTPQLLLHLIAEYFKSFTSFRLFRRSDFYVKMQNIESETQRMALLAAMLAFATRSLDGGTAAELNAANICPSDDDCGSHFITQAISALDEAIQECGDDPVPLSLLQTLILVTHWLLIRNARGRAWRYLGTCVSVAYELNLHLVDSEDEAGEPNSSSWCADEERRRAWWAVWEMDVFASIVRRCPTIIDWAQMKTCLPAQDDRWFRGQPQRSCLLYASAIDRVRALKLSGNQSPVAWYIVINSLVKEARDISSPPGFPRRASSAEGWKFSLPGGSQDGGGCHSTDRIRHAEASQRLSMLSNAVKCFTMGLPKFLRYHGQRLSFDGSLPGPSEGMNLRHFHSALYSIHMMMQLARFMICKYYIFHGNHHTDPSIAEWKHLLRMLDPENDNTDQYFQAANNVTVLIQRSSEDHLQFVNPCFANTLWLAAAVLLLRREVASANSVARDQINSDFQLLRFSCGAVPPWTSGAQYLATDILAEGNSSITQESILNATKLHETYQHEPFPPSESSATYSRTLSNQASYSETLNESDTTGEKPTWGAVFPTPPLSLQPDSDCGLAGSSAWTAFFDKGALSNTGYGSEIDPNLQYGRPKCPSEDFDDLLWQVYG</sequence>
<keyword evidence="4" id="KW-0804">Transcription</keyword>
<keyword evidence="9" id="KW-1185">Reference proteome</keyword>
<dbReference type="GO" id="GO:0005634">
    <property type="term" value="C:nucleus"/>
    <property type="evidence" value="ECO:0007669"/>
    <property type="project" value="UniProtKB-SubCell"/>
</dbReference>
<organism evidence="8 9">
    <name type="scientific">Scytalidium lignicola</name>
    <name type="common">Hyphomycete</name>
    <dbReference type="NCBI Taxonomy" id="5539"/>
    <lineage>
        <taxon>Eukaryota</taxon>
        <taxon>Fungi</taxon>
        <taxon>Dikarya</taxon>
        <taxon>Ascomycota</taxon>
        <taxon>Pezizomycotina</taxon>
        <taxon>Leotiomycetes</taxon>
        <taxon>Leotiomycetes incertae sedis</taxon>
        <taxon>Scytalidium</taxon>
    </lineage>
</organism>
<dbReference type="PANTHER" id="PTHR47338">
    <property type="entry name" value="ZN(II)2CYS6 TRANSCRIPTION FACTOR (EUROFUNG)-RELATED"/>
    <property type="match status" value="1"/>
</dbReference>
<gene>
    <name evidence="8" type="ORF">B7463_g2204</name>
</gene>
<comment type="caution">
    <text evidence="8">The sequence shown here is derived from an EMBL/GenBank/DDBJ whole genome shotgun (WGS) entry which is preliminary data.</text>
</comment>
<dbReference type="GO" id="GO:0006351">
    <property type="term" value="P:DNA-templated transcription"/>
    <property type="evidence" value="ECO:0007669"/>
    <property type="project" value="InterPro"/>
</dbReference>
<keyword evidence="2" id="KW-0479">Metal-binding</keyword>
<evidence type="ECO:0000256" key="3">
    <source>
        <dbReference type="ARBA" id="ARBA00023015"/>
    </source>
</evidence>
<keyword evidence="3" id="KW-0805">Transcription regulation</keyword>
<dbReference type="EMBL" id="NCSJ02000025">
    <property type="protein sequence ID" value="RFU34099.1"/>
    <property type="molecule type" value="Genomic_DNA"/>
</dbReference>
<dbReference type="Pfam" id="PF04082">
    <property type="entry name" value="Fungal_trans"/>
    <property type="match status" value="1"/>
</dbReference>
<feature type="region of interest" description="Disordered" evidence="6">
    <location>
        <begin position="57"/>
        <end position="83"/>
    </location>
</feature>
<dbReference type="AlphaFoldDB" id="A0A3E2HL30"/>
<dbReference type="PROSITE" id="PS00463">
    <property type="entry name" value="ZN2_CY6_FUNGAL_1"/>
    <property type="match status" value="1"/>
</dbReference>
<dbReference type="SMART" id="SM00066">
    <property type="entry name" value="GAL4"/>
    <property type="match status" value="1"/>
</dbReference>
<dbReference type="InterPro" id="IPR036864">
    <property type="entry name" value="Zn2-C6_fun-type_DNA-bd_sf"/>
</dbReference>
<dbReference type="PROSITE" id="PS50048">
    <property type="entry name" value="ZN2_CY6_FUNGAL_2"/>
    <property type="match status" value="1"/>
</dbReference>
<dbReference type="Pfam" id="PF00172">
    <property type="entry name" value="Zn_clus"/>
    <property type="match status" value="1"/>
</dbReference>
<dbReference type="SMART" id="SM00906">
    <property type="entry name" value="Fungal_trans"/>
    <property type="match status" value="1"/>
</dbReference>
<feature type="region of interest" description="Disordered" evidence="6">
    <location>
        <begin position="686"/>
        <end position="709"/>
    </location>
</feature>
<dbReference type="Proteomes" id="UP000258309">
    <property type="component" value="Unassembled WGS sequence"/>
</dbReference>
<evidence type="ECO:0000256" key="2">
    <source>
        <dbReference type="ARBA" id="ARBA00022723"/>
    </source>
</evidence>
<dbReference type="InterPro" id="IPR007219">
    <property type="entry name" value="XnlR_reg_dom"/>
</dbReference>
<dbReference type="CDD" id="cd12148">
    <property type="entry name" value="fungal_TF_MHR"/>
    <property type="match status" value="1"/>
</dbReference>
<dbReference type="OrthoDB" id="3862662at2759"/>
<evidence type="ECO:0000256" key="5">
    <source>
        <dbReference type="ARBA" id="ARBA00023242"/>
    </source>
</evidence>
<dbReference type="InterPro" id="IPR050815">
    <property type="entry name" value="TF_fung"/>
</dbReference>